<keyword evidence="4" id="KW-0378">Hydrolase</keyword>
<keyword evidence="5" id="KW-0720">Serine protease</keyword>
<evidence type="ECO:0000259" key="9">
    <source>
        <dbReference type="Pfam" id="PF01694"/>
    </source>
</evidence>
<accession>A0A1I6S3N1</accession>
<dbReference type="OrthoDB" id="7836448at2"/>
<evidence type="ECO:0000256" key="3">
    <source>
        <dbReference type="ARBA" id="ARBA00022692"/>
    </source>
</evidence>
<dbReference type="Pfam" id="PF01694">
    <property type="entry name" value="Rhomboid"/>
    <property type="match status" value="1"/>
</dbReference>
<dbReference type="EMBL" id="FOZW01000004">
    <property type="protein sequence ID" value="SFS71516.1"/>
    <property type="molecule type" value="Genomic_DNA"/>
</dbReference>
<evidence type="ECO:0000313" key="11">
    <source>
        <dbReference type="Proteomes" id="UP000199392"/>
    </source>
</evidence>
<feature type="transmembrane region" description="Helical" evidence="8">
    <location>
        <begin position="139"/>
        <end position="159"/>
    </location>
</feature>
<keyword evidence="7 8" id="KW-0472">Membrane</keyword>
<dbReference type="InterPro" id="IPR022764">
    <property type="entry name" value="Peptidase_S54_rhomboid_dom"/>
</dbReference>
<dbReference type="PANTHER" id="PTHR22936">
    <property type="entry name" value="RHOMBOID-RELATED"/>
    <property type="match status" value="1"/>
</dbReference>
<evidence type="ECO:0000256" key="2">
    <source>
        <dbReference type="ARBA" id="ARBA00022670"/>
    </source>
</evidence>
<evidence type="ECO:0000256" key="8">
    <source>
        <dbReference type="SAM" id="Phobius"/>
    </source>
</evidence>
<dbReference type="SUPFAM" id="SSF144091">
    <property type="entry name" value="Rhomboid-like"/>
    <property type="match status" value="1"/>
</dbReference>
<evidence type="ECO:0000256" key="5">
    <source>
        <dbReference type="ARBA" id="ARBA00022825"/>
    </source>
</evidence>
<gene>
    <name evidence="10" type="ORF">SAMN04488050_104100</name>
</gene>
<dbReference type="InterPro" id="IPR035952">
    <property type="entry name" value="Rhomboid-like_sf"/>
</dbReference>
<evidence type="ECO:0000256" key="4">
    <source>
        <dbReference type="ARBA" id="ARBA00022801"/>
    </source>
</evidence>
<comment type="subcellular location">
    <subcellularLocation>
        <location evidence="1">Membrane</location>
        <topology evidence="1">Multi-pass membrane protein</topology>
    </subcellularLocation>
</comment>
<feature type="transmembrane region" description="Helical" evidence="8">
    <location>
        <begin position="84"/>
        <end position="103"/>
    </location>
</feature>
<evidence type="ECO:0000256" key="1">
    <source>
        <dbReference type="ARBA" id="ARBA00004141"/>
    </source>
</evidence>
<feature type="transmembrane region" description="Helical" evidence="8">
    <location>
        <begin position="199"/>
        <end position="218"/>
    </location>
</feature>
<feature type="transmembrane region" description="Helical" evidence="8">
    <location>
        <begin position="171"/>
        <end position="193"/>
    </location>
</feature>
<feature type="domain" description="Peptidase S54 rhomboid" evidence="9">
    <location>
        <begin position="75"/>
        <end position="213"/>
    </location>
</feature>
<dbReference type="AlphaFoldDB" id="A0A1I6S3N1"/>
<feature type="transmembrane region" description="Helical" evidence="8">
    <location>
        <begin position="115"/>
        <end position="133"/>
    </location>
</feature>
<reference evidence="11" key="1">
    <citation type="submission" date="2016-10" db="EMBL/GenBank/DDBJ databases">
        <authorList>
            <person name="Varghese N."/>
            <person name="Submissions S."/>
        </authorList>
    </citation>
    <scope>NUCLEOTIDE SEQUENCE [LARGE SCALE GENOMIC DNA]</scope>
    <source>
        <strain evidence="11">DSM 26894</strain>
    </source>
</reference>
<dbReference type="InterPro" id="IPR002610">
    <property type="entry name" value="Peptidase_S54_rhomboid-like"/>
</dbReference>
<dbReference type="GO" id="GO:0016020">
    <property type="term" value="C:membrane"/>
    <property type="evidence" value="ECO:0007669"/>
    <property type="project" value="UniProtKB-SubCell"/>
</dbReference>
<dbReference type="STRING" id="311180.SAMN04488050_104100"/>
<keyword evidence="3 8" id="KW-0812">Transmembrane</keyword>
<protein>
    <submittedName>
        <fullName evidence="10">Membrane associated serine protease, rhomboid family</fullName>
    </submittedName>
</protein>
<evidence type="ECO:0000256" key="7">
    <source>
        <dbReference type="ARBA" id="ARBA00023136"/>
    </source>
</evidence>
<evidence type="ECO:0000313" key="10">
    <source>
        <dbReference type="EMBL" id="SFS71516.1"/>
    </source>
</evidence>
<keyword evidence="6 8" id="KW-1133">Transmembrane helix</keyword>
<evidence type="ECO:0000256" key="6">
    <source>
        <dbReference type="ARBA" id="ARBA00022989"/>
    </source>
</evidence>
<keyword evidence="2 10" id="KW-0645">Protease</keyword>
<keyword evidence="11" id="KW-1185">Reference proteome</keyword>
<dbReference type="RefSeq" id="WP_092424051.1">
    <property type="nucleotide sequence ID" value="NZ_FNCL01000004.1"/>
</dbReference>
<proteinExistence type="predicted"/>
<sequence>MAHNHNVSPFNSMPPAIVALALVIVGVELAFSLGARGLLGGPGAVGWRLDALQRFAFSNEIWHWMLASGQFPAKHLLRFFSYPFVHASFSHALFAAVMLLALGKMVGEALGTLRTLAILAVSCFGGALAYGFVSTPIPLIGAFPPVYGLIGGFTYLLWLRLGQMGAQQARAFSLIGILLGIQLLFGLLFGGSLDWVADLGGFASGFVLTMVLVPGGWARLRERLRQRR</sequence>
<organism evidence="10 11">
    <name type="scientific">Alloyangia pacifica</name>
    <dbReference type="NCBI Taxonomy" id="311180"/>
    <lineage>
        <taxon>Bacteria</taxon>
        <taxon>Pseudomonadati</taxon>
        <taxon>Pseudomonadota</taxon>
        <taxon>Alphaproteobacteria</taxon>
        <taxon>Rhodobacterales</taxon>
        <taxon>Roseobacteraceae</taxon>
        <taxon>Alloyangia</taxon>
    </lineage>
</organism>
<name>A0A1I6S3N1_9RHOB</name>
<dbReference type="PANTHER" id="PTHR22936:SF69">
    <property type="entry name" value="RHOMBOID-LIKE PROTEIN"/>
    <property type="match status" value="1"/>
</dbReference>
<dbReference type="GO" id="GO:0004252">
    <property type="term" value="F:serine-type endopeptidase activity"/>
    <property type="evidence" value="ECO:0007669"/>
    <property type="project" value="InterPro"/>
</dbReference>
<dbReference type="Proteomes" id="UP000199392">
    <property type="component" value="Unassembled WGS sequence"/>
</dbReference>
<dbReference type="GO" id="GO:0006508">
    <property type="term" value="P:proteolysis"/>
    <property type="evidence" value="ECO:0007669"/>
    <property type="project" value="UniProtKB-KW"/>
</dbReference>
<dbReference type="Gene3D" id="1.20.1540.10">
    <property type="entry name" value="Rhomboid-like"/>
    <property type="match status" value="1"/>
</dbReference>